<dbReference type="InterPro" id="IPR004089">
    <property type="entry name" value="MCPsignal_dom"/>
</dbReference>
<accession>A0ABS4KPA5</accession>
<dbReference type="SMART" id="SM00283">
    <property type="entry name" value="MA"/>
    <property type="match status" value="1"/>
</dbReference>
<dbReference type="Proteomes" id="UP001519307">
    <property type="component" value="Unassembled WGS sequence"/>
</dbReference>
<evidence type="ECO:0000313" key="8">
    <source>
        <dbReference type="Proteomes" id="UP001519307"/>
    </source>
</evidence>
<dbReference type="CDD" id="cd11386">
    <property type="entry name" value="MCP_signal"/>
    <property type="match status" value="1"/>
</dbReference>
<name>A0ABS4KPA5_9CLOT</name>
<proteinExistence type="inferred from homology"/>
<dbReference type="PROSITE" id="PS50885">
    <property type="entry name" value="HAMP"/>
    <property type="match status" value="1"/>
</dbReference>
<evidence type="ECO:0000256" key="4">
    <source>
        <dbReference type="SAM" id="Phobius"/>
    </source>
</evidence>
<dbReference type="RefSeq" id="WP_209700829.1">
    <property type="nucleotide sequence ID" value="NZ_JAGGLM010000002.1"/>
</dbReference>
<comment type="similarity">
    <text evidence="2">Belongs to the methyl-accepting chemotaxis (MCP) protein family.</text>
</comment>
<gene>
    <name evidence="7" type="ORF">J2Z42_000537</name>
</gene>
<evidence type="ECO:0000256" key="1">
    <source>
        <dbReference type="ARBA" id="ARBA00023224"/>
    </source>
</evidence>
<keyword evidence="4" id="KW-1133">Transmembrane helix</keyword>
<evidence type="ECO:0000259" key="6">
    <source>
        <dbReference type="PROSITE" id="PS50885"/>
    </source>
</evidence>
<evidence type="ECO:0000256" key="3">
    <source>
        <dbReference type="PROSITE-ProRule" id="PRU00284"/>
    </source>
</evidence>
<evidence type="ECO:0000259" key="5">
    <source>
        <dbReference type="PROSITE" id="PS50111"/>
    </source>
</evidence>
<dbReference type="SMART" id="SM00304">
    <property type="entry name" value="HAMP"/>
    <property type="match status" value="1"/>
</dbReference>
<feature type="transmembrane region" description="Helical" evidence="4">
    <location>
        <begin position="314"/>
        <end position="335"/>
    </location>
</feature>
<dbReference type="SUPFAM" id="SSF58104">
    <property type="entry name" value="Methyl-accepting chemotaxis protein (MCP) signaling domain"/>
    <property type="match status" value="1"/>
</dbReference>
<dbReference type="EMBL" id="JAGGLM010000002">
    <property type="protein sequence ID" value="MBP2031872.1"/>
    <property type="molecule type" value="Genomic_DNA"/>
</dbReference>
<keyword evidence="8" id="KW-1185">Reference proteome</keyword>
<sequence length="728" mass="81874">MTKVEFMHVLNRRIKNQSEKVFEGISKGRKKALENWFRDKWMQLENTSNIIKNFDEDDKNLLHELGKKLNQYEDFCEFLILDDNGIVIQSTCSKHSGIDMSNFPNYKKGMNDEKLMYGPYEDKNTLDIDLSKKRFADEVTLLFSIPYTNSCGDRRIFLGRVLNDDMSNVIQDEDTHIYKDSGDNYLFMIKTDRDILPGTAISRSRFEDNTFTKGENLKDGVSTSKWGIVKIKKHTEFEIIFTDPATGELHQGVRNTIKNGENLDSWPGYPDYRHILVGGKGTTINPPYSDETWGMMCEGDIAEIYNFKSINLKIPVIVSITAAIVTLLNSLVYYFKSDMGILSSILAWAIITFVSYNACKKLIVKPLNRTVDILHTLAEGEGDLTKRVDKLSYDEIGELSKWFNKFINNQMSMIKRVDVSSKTSKSSIEVVSNLTNNIKEGMKTVAKTVSGLVDVSKKQNDVFQGTKEHFNNLSASIQEMGTLINEVTDRVEDTSDRAFKANEYSNNLLDSINDLQKTMKSTIEIITTLQNHSNSITEAVTTISSISGQTQLLALNATIEAARAGEAGKGFGVVASEISKLSVQTEEATKSIGNLVFNIQSGIKNTFDEINRIDLKVEDSTGNVKNTIGSFKYIVNNIKDVNQKMETIFQITNKESQDIDNMVVGINKSADEISRRTEKGASTSEESLNLLENILGETVRLKRITDNLEYSSDNLQEMVGAFQISSGK</sequence>
<comment type="caution">
    <text evidence="7">The sequence shown here is derived from an EMBL/GenBank/DDBJ whole genome shotgun (WGS) entry which is preliminary data.</text>
</comment>
<dbReference type="PROSITE" id="PS50111">
    <property type="entry name" value="CHEMOTAXIS_TRANSDUC_2"/>
    <property type="match status" value="1"/>
</dbReference>
<feature type="transmembrane region" description="Helical" evidence="4">
    <location>
        <begin position="341"/>
        <end position="359"/>
    </location>
</feature>
<organism evidence="7 8">
    <name type="scientific">Clostridium algifaecis</name>
    <dbReference type="NCBI Taxonomy" id="1472040"/>
    <lineage>
        <taxon>Bacteria</taxon>
        <taxon>Bacillati</taxon>
        <taxon>Bacillota</taxon>
        <taxon>Clostridia</taxon>
        <taxon>Eubacteriales</taxon>
        <taxon>Clostridiaceae</taxon>
        <taxon>Clostridium</taxon>
    </lineage>
</organism>
<dbReference type="PANTHER" id="PTHR32089:SF112">
    <property type="entry name" value="LYSOZYME-LIKE PROTEIN-RELATED"/>
    <property type="match status" value="1"/>
</dbReference>
<dbReference type="Pfam" id="PF00015">
    <property type="entry name" value="MCPsignal"/>
    <property type="match status" value="1"/>
</dbReference>
<dbReference type="InterPro" id="IPR003660">
    <property type="entry name" value="HAMP_dom"/>
</dbReference>
<feature type="domain" description="Methyl-accepting transducer" evidence="5">
    <location>
        <begin position="434"/>
        <end position="695"/>
    </location>
</feature>
<feature type="domain" description="HAMP" evidence="6">
    <location>
        <begin position="361"/>
        <end position="415"/>
    </location>
</feature>
<evidence type="ECO:0000256" key="2">
    <source>
        <dbReference type="ARBA" id="ARBA00029447"/>
    </source>
</evidence>
<keyword evidence="1 3" id="KW-0807">Transducer</keyword>
<dbReference type="Gene3D" id="6.10.340.10">
    <property type="match status" value="1"/>
</dbReference>
<dbReference type="PANTHER" id="PTHR32089">
    <property type="entry name" value="METHYL-ACCEPTING CHEMOTAXIS PROTEIN MCPB"/>
    <property type="match status" value="1"/>
</dbReference>
<evidence type="ECO:0000313" key="7">
    <source>
        <dbReference type="EMBL" id="MBP2031872.1"/>
    </source>
</evidence>
<reference evidence="7 8" key="1">
    <citation type="submission" date="2021-03" db="EMBL/GenBank/DDBJ databases">
        <title>Genomic Encyclopedia of Type Strains, Phase IV (KMG-IV): sequencing the most valuable type-strain genomes for metagenomic binning, comparative biology and taxonomic classification.</title>
        <authorList>
            <person name="Goeker M."/>
        </authorList>
    </citation>
    <scope>NUCLEOTIDE SEQUENCE [LARGE SCALE GENOMIC DNA]</scope>
    <source>
        <strain evidence="7 8">DSM 28783</strain>
    </source>
</reference>
<keyword evidence="4" id="KW-0812">Transmembrane</keyword>
<keyword evidence="4" id="KW-0472">Membrane</keyword>
<dbReference type="CDD" id="cd06225">
    <property type="entry name" value="HAMP"/>
    <property type="match status" value="1"/>
</dbReference>
<dbReference type="Gene3D" id="1.10.287.950">
    <property type="entry name" value="Methyl-accepting chemotaxis protein"/>
    <property type="match status" value="1"/>
</dbReference>
<protein>
    <submittedName>
        <fullName evidence="7">Methyl-accepting chemotaxis protein</fullName>
    </submittedName>
</protein>